<keyword evidence="7" id="KW-0508">mRNA splicing</keyword>
<keyword evidence="3" id="KW-0547">Nucleotide-binding</keyword>
<reference evidence="11" key="1">
    <citation type="submission" date="2022-11" db="UniProtKB">
        <authorList>
            <consortium name="WormBaseParasite"/>
        </authorList>
    </citation>
    <scope>IDENTIFICATION</scope>
</reference>
<evidence type="ECO:0000256" key="8">
    <source>
        <dbReference type="ARBA" id="ARBA00047984"/>
    </source>
</evidence>
<protein>
    <recommendedName>
        <fullName evidence="1">RNA helicase</fullName>
        <ecNumber evidence="1">3.6.4.13</ecNumber>
    </recommendedName>
</protein>
<keyword evidence="5" id="KW-0347">Helicase</keyword>
<dbReference type="GO" id="GO:0034458">
    <property type="term" value="F:3'-5' RNA helicase activity"/>
    <property type="evidence" value="ECO:0007669"/>
    <property type="project" value="TreeGrafter"/>
</dbReference>
<evidence type="ECO:0000256" key="6">
    <source>
        <dbReference type="ARBA" id="ARBA00022840"/>
    </source>
</evidence>
<dbReference type="FunFam" id="1.20.120.1080:FF:000001">
    <property type="entry name" value="Pre-mRNA-splicing factor ATP-dependent RNA helicase"/>
    <property type="match status" value="1"/>
</dbReference>
<feature type="domain" description="Helicase-associated" evidence="9">
    <location>
        <begin position="46"/>
        <end position="120"/>
    </location>
</feature>
<dbReference type="GO" id="GO:0016787">
    <property type="term" value="F:hydrolase activity"/>
    <property type="evidence" value="ECO:0007669"/>
    <property type="project" value="UniProtKB-KW"/>
</dbReference>
<evidence type="ECO:0000259" key="9">
    <source>
        <dbReference type="SMART" id="SM00847"/>
    </source>
</evidence>
<accession>A0A915K744</accession>
<dbReference type="PANTHER" id="PTHR18934">
    <property type="entry name" value="ATP-DEPENDENT RNA HELICASE"/>
    <property type="match status" value="1"/>
</dbReference>
<evidence type="ECO:0000256" key="7">
    <source>
        <dbReference type="ARBA" id="ARBA00023187"/>
    </source>
</evidence>
<sequence length="120" mass="13420">ELLVNTVPEIQRTNLANVVLLLKSLGVENLLKFHFMDPPPQDNILNSMYQLWTLGALDNTGQLTDLGRKMAEFPLDPTLAKMLIVSCDMQCSEEILTIVSMLSVPAIFFRPKGKEEESDA</sequence>
<evidence type="ECO:0000313" key="10">
    <source>
        <dbReference type="Proteomes" id="UP000887565"/>
    </source>
</evidence>
<dbReference type="Gene3D" id="1.20.120.1080">
    <property type="match status" value="1"/>
</dbReference>
<name>A0A915K744_ROMCU</name>
<dbReference type="SUPFAM" id="SSF52540">
    <property type="entry name" value="P-loop containing nucleoside triphosphate hydrolases"/>
    <property type="match status" value="1"/>
</dbReference>
<dbReference type="Proteomes" id="UP000887565">
    <property type="component" value="Unplaced"/>
</dbReference>
<dbReference type="SMART" id="SM00847">
    <property type="entry name" value="HA2"/>
    <property type="match status" value="1"/>
</dbReference>
<organism evidence="10 11">
    <name type="scientific">Romanomermis culicivorax</name>
    <name type="common">Nematode worm</name>
    <dbReference type="NCBI Taxonomy" id="13658"/>
    <lineage>
        <taxon>Eukaryota</taxon>
        <taxon>Metazoa</taxon>
        <taxon>Ecdysozoa</taxon>
        <taxon>Nematoda</taxon>
        <taxon>Enoplea</taxon>
        <taxon>Dorylaimia</taxon>
        <taxon>Mermithida</taxon>
        <taxon>Mermithoidea</taxon>
        <taxon>Mermithidae</taxon>
        <taxon>Romanomermis</taxon>
    </lineage>
</organism>
<dbReference type="InterPro" id="IPR048333">
    <property type="entry name" value="HA2_WH"/>
</dbReference>
<dbReference type="GO" id="GO:0005524">
    <property type="term" value="F:ATP binding"/>
    <property type="evidence" value="ECO:0007669"/>
    <property type="project" value="UniProtKB-KW"/>
</dbReference>
<dbReference type="EC" id="3.6.4.13" evidence="1"/>
<evidence type="ECO:0000256" key="4">
    <source>
        <dbReference type="ARBA" id="ARBA00022801"/>
    </source>
</evidence>
<dbReference type="OMA" id="NIFYKPR"/>
<dbReference type="Pfam" id="PF21010">
    <property type="entry name" value="HA2_C"/>
    <property type="match status" value="1"/>
</dbReference>
<dbReference type="WBParaSite" id="nRc.2.0.1.t34567-RA">
    <property type="protein sequence ID" value="nRc.2.0.1.t34567-RA"/>
    <property type="gene ID" value="nRc.2.0.1.g34567"/>
</dbReference>
<evidence type="ECO:0000256" key="2">
    <source>
        <dbReference type="ARBA" id="ARBA00022664"/>
    </source>
</evidence>
<keyword evidence="6" id="KW-0067">ATP-binding</keyword>
<comment type="catalytic activity">
    <reaction evidence="8">
        <text>ATP + H2O = ADP + phosphate + H(+)</text>
        <dbReference type="Rhea" id="RHEA:13065"/>
        <dbReference type="ChEBI" id="CHEBI:15377"/>
        <dbReference type="ChEBI" id="CHEBI:15378"/>
        <dbReference type="ChEBI" id="CHEBI:30616"/>
        <dbReference type="ChEBI" id="CHEBI:43474"/>
        <dbReference type="ChEBI" id="CHEBI:456216"/>
        <dbReference type="EC" id="3.6.4.13"/>
    </reaction>
</comment>
<dbReference type="PANTHER" id="PTHR18934:SF91">
    <property type="entry name" value="PRE-MRNA-SPLICING FACTOR ATP-DEPENDENT RNA HELICASE PRP16"/>
    <property type="match status" value="1"/>
</dbReference>
<dbReference type="InterPro" id="IPR007502">
    <property type="entry name" value="Helicase-assoc_dom"/>
</dbReference>
<evidence type="ECO:0000313" key="11">
    <source>
        <dbReference type="WBParaSite" id="nRc.2.0.1.t34567-RA"/>
    </source>
</evidence>
<evidence type="ECO:0000256" key="1">
    <source>
        <dbReference type="ARBA" id="ARBA00012552"/>
    </source>
</evidence>
<dbReference type="GO" id="GO:0003723">
    <property type="term" value="F:RNA binding"/>
    <property type="evidence" value="ECO:0007669"/>
    <property type="project" value="TreeGrafter"/>
</dbReference>
<dbReference type="GO" id="GO:0006397">
    <property type="term" value="P:mRNA processing"/>
    <property type="evidence" value="ECO:0007669"/>
    <property type="project" value="UniProtKB-KW"/>
</dbReference>
<dbReference type="GO" id="GO:0040022">
    <property type="term" value="P:feminization of hermaphroditic germ-line"/>
    <property type="evidence" value="ECO:0007669"/>
    <property type="project" value="UniProtKB-ARBA"/>
</dbReference>
<dbReference type="GO" id="GO:0008380">
    <property type="term" value="P:RNA splicing"/>
    <property type="evidence" value="ECO:0007669"/>
    <property type="project" value="UniProtKB-KW"/>
</dbReference>
<dbReference type="AlphaFoldDB" id="A0A915K744"/>
<proteinExistence type="predicted"/>
<keyword evidence="2" id="KW-0507">mRNA processing</keyword>
<keyword evidence="10" id="KW-1185">Reference proteome</keyword>
<dbReference type="Pfam" id="PF04408">
    <property type="entry name" value="WHD_HA2"/>
    <property type="match status" value="1"/>
</dbReference>
<evidence type="ECO:0000256" key="3">
    <source>
        <dbReference type="ARBA" id="ARBA00022741"/>
    </source>
</evidence>
<dbReference type="InterPro" id="IPR027417">
    <property type="entry name" value="P-loop_NTPase"/>
</dbReference>
<keyword evidence="4" id="KW-0378">Hydrolase</keyword>
<evidence type="ECO:0000256" key="5">
    <source>
        <dbReference type="ARBA" id="ARBA00022806"/>
    </source>
</evidence>